<name>A0ABT4WG95_9FLAO</name>
<keyword evidence="2" id="KW-0238">DNA-binding</keyword>
<dbReference type="SMART" id="SM00342">
    <property type="entry name" value="HTH_ARAC"/>
    <property type="match status" value="1"/>
</dbReference>
<dbReference type="Pfam" id="PF02311">
    <property type="entry name" value="AraC_binding"/>
    <property type="match status" value="1"/>
</dbReference>
<dbReference type="PANTHER" id="PTHR43280">
    <property type="entry name" value="ARAC-FAMILY TRANSCRIPTIONAL REGULATOR"/>
    <property type="match status" value="1"/>
</dbReference>
<evidence type="ECO:0000259" key="4">
    <source>
        <dbReference type="PROSITE" id="PS01124"/>
    </source>
</evidence>
<evidence type="ECO:0000313" key="6">
    <source>
        <dbReference type="Proteomes" id="UP001212170"/>
    </source>
</evidence>
<proteinExistence type="predicted"/>
<dbReference type="Proteomes" id="UP001212170">
    <property type="component" value="Unassembled WGS sequence"/>
</dbReference>
<keyword evidence="6" id="KW-1185">Reference proteome</keyword>
<accession>A0ABT4WG95</accession>
<comment type="caution">
    <text evidence="5">The sequence shown here is derived from an EMBL/GenBank/DDBJ whole genome shotgun (WGS) entry which is preliminary data.</text>
</comment>
<evidence type="ECO:0000256" key="3">
    <source>
        <dbReference type="ARBA" id="ARBA00023163"/>
    </source>
</evidence>
<dbReference type="PANTHER" id="PTHR43280:SF32">
    <property type="entry name" value="TRANSCRIPTIONAL REGULATORY PROTEIN"/>
    <property type="match status" value="1"/>
</dbReference>
<protein>
    <submittedName>
        <fullName evidence="5">AraC family transcriptional regulator</fullName>
    </submittedName>
</protein>
<evidence type="ECO:0000256" key="1">
    <source>
        <dbReference type="ARBA" id="ARBA00023015"/>
    </source>
</evidence>
<evidence type="ECO:0000313" key="5">
    <source>
        <dbReference type="EMBL" id="MDA6071510.1"/>
    </source>
</evidence>
<dbReference type="InterPro" id="IPR009057">
    <property type="entry name" value="Homeodomain-like_sf"/>
</dbReference>
<dbReference type="EMBL" id="JAMZNK010000036">
    <property type="protein sequence ID" value="MDA6071510.1"/>
    <property type="molecule type" value="Genomic_DNA"/>
</dbReference>
<keyword evidence="1" id="KW-0805">Transcription regulation</keyword>
<dbReference type="Gene3D" id="1.10.10.60">
    <property type="entry name" value="Homeodomain-like"/>
    <property type="match status" value="1"/>
</dbReference>
<dbReference type="SUPFAM" id="SSF51215">
    <property type="entry name" value="Regulatory protein AraC"/>
    <property type="match status" value="1"/>
</dbReference>
<dbReference type="InterPro" id="IPR003313">
    <property type="entry name" value="AraC-bd"/>
</dbReference>
<gene>
    <name evidence="5" type="ORF">NJT12_17965</name>
</gene>
<feature type="domain" description="HTH araC/xylS-type" evidence="4">
    <location>
        <begin position="192"/>
        <end position="290"/>
    </location>
</feature>
<keyword evidence="3" id="KW-0804">Transcription</keyword>
<dbReference type="Pfam" id="PF12833">
    <property type="entry name" value="HTH_18"/>
    <property type="match status" value="1"/>
</dbReference>
<dbReference type="SUPFAM" id="SSF46689">
    <property type="entry name" value="Homeodomain-like"/>
    <property type="match status" value="1"/>
</dbReference>
<dbReference type="InterPro" id="IPR018060">
    <property type="entry name" value="HTH_AraC"/>
</dbReference>
<organism evidence="5 6">
    <name type="scientific">Flavobacterium azizsancarii</name>
    <dbReference type="NCBI Taxonomy" id="2961580"/>
    <lineage>
        <taxon>Bacteria</taxon>
        <taxon>Pseudomonadati</taxon>
        <taxon>Bacteroidota</taxon>
        <taxon>Flavobacteriia</taxon>
        <taxon>Flavobacteriales</taxon>
        <taxon>Flavobacteriaceae</taxon>
        <taxon>Flavobacterium</taxon>
    </lineage>
</organism>
<dbReference type="InterPro" id="IPR037923">
    <property type="entry name" value="HTH-like"/>
</dbReference>
<evidence type="ECO:0000256" key="2">
    <source>
        <dbReference type="ARBA" id="ARBA00023125"/>
    </source>
</evidence>
<reference evidence="5 6" key="1">
    <citation type="journal article" date="2023" name="Chemosphere">
        <title>Whole genome analysis of Flavobacterium aziz-sancarii sp. nov., isolated from Ardley Island (Antarctica), revealed a rich resistome and bioremediation potential.</title>
        <authorList>
            <person name="Otur C."/>
            <person name="Okay S."/>
            <person name="Kurt-Kizildogan A."/>
        </authorList>
    </citation>
    <scope>NUCLEOTIDE SEQUENCE [LARGE SCALE GENOMIC DNA]</scope>
    <source>
        <strain evidence="5 6">AC</strain>
    </source>
</reference>
<sequence>MQEDKLYDKISDTLAYFEVDNCLPYYVSSGKKQLEYPQKPFRMDYYSLCLCLEGDITIVIDGQQHYIRQFSLLLARPATIIAFQNNSEDFRMKLLFFEKEFLLKNLSDPFIIERLTFFKDKSYEIMCLREQEAKRLFKLMKYLENKIKATLKFKDEIIRTIIFNLLLETAEFLPEEKEDNVLVLNNPKEIYFQFLDLVMNNISQHKGVNYYAQKLHISNKYLIHIVKKAVDKTPHQIIDAHLLKEAVVLLGNPAINISDIAYRLRFNSVSAFGRFFKKHSSISPTDYRRLQNLSH</sequence>
<dbReference type="PROSITE" id="PS01124">
    <property type="entry name" value="HTH_ARAC_FAMILY_2"/>
    <property type="match status" value="1"/>
</dbReference>
<dbReference type="RefSeq" id="WP_271337308.1">
    <property type="nucleotide sequence ID" value="NZ_JAMZNK010000036.1"/>
</dbReference>